<comment type="caution">
    <text evidence="11">Lacks conserved residue(s) required for the propagation of feature annotation.</text>
</comment>
<dbReference type="InterPro" id="IPR027417">
    <property type="entry name" value="P-loop_NTPase"/>
</dbReference>
<comment type="subcellular location">
    <subcellularLocation>
        <location evidence="11">Cytoplasm</location>
    </subcellularLocation>
</comment>
<keyword evidence="11" id="KW-0460">Magnesium</keyword>
<dbReference type="InterPro" id="IPR031322">
    <property type="entry name" value="Shikimate/glucono_kinase"/>
</dbReference>
<evidence type="ECO:0000256" key="9">
    <source>
        <dbReference type="ARBA" id="ARBA00023141"/>
    </source>
</evidence>
<name>A0A558AYY5_9STAP</name>
<proteinExistence type="inferred from homology"/>
<dbReference type="GO" id="GO:0005829">
    <property type="term" value="C:cytosol"/>
    <property type="evidence" value="ECO:0007669"/>
    <property type="project" value="TreeGrafter"/>
</dbReference>
<gene>
    <name evidence="11" type="primary">aroK</name>
    <name evidence="12" type="ORF">FO441_04105</name>
</gene>
<dbReference type="HAMAP" id="MF_00109">
    <property type="entry name" value="Shikimate_kinase"/>
    <property type="match status" value="1"/>
</dbReference>
<evidence type="ECO:0000256" key="10">
    <source>
        <dbReference type="ARBA" id="ARBA00048567"/>
    </source>
</evidence>
<dbReference type="PANTHER" id="PTHR21087">
    <property type="entry name" value="SHIKIMATE KINASE"/>
    <property type="match status" value="1"/>
</dbReference>
<keyword evidence="4 11" id="KW-0028">Amino-acid biosynthesis</keyword>
<dbReference type="CDD" id="cd00464">
    <property type="entry name" value="SK"/>
    <property type="match status" value="1"/>
</dbReference>
<dbReference type="Gene3D" id="3.40.50.300">
    <property type="entry name" value="P-loop containing nucleotide triphosphate hydrolases"/>
    <property type="match status" value="1"/>
</dbReference>
<dbReference type="PROSITE" id="PS01128">
    <property type="entry name" value="SHIKIMATE_KINASE"/>
    <property type="match status" value="1"/>
</dbReference>
<feature type="binding site" evidence="11">
    <location>
        <begin position="8"/>
        <end position="13"/>
    </location>
    <ligand>
        <name>ATP</name>
        <dbReference type="ChEBI" id="CHEBI:30616"/>
    </ligand>
</feature>
<dbReference type="UniPathway" id="UPA00053">
    <property type="reaction ID" value="UER00088"/>
</dbReference>
<keyword evidence="13" id="KW-1185">Reference proteome</keyword>
<comment type="caution">
    <text evidence="12">The sequence shown here is derived from an EMBL/GenBank/DDBJ whole genome shotgun (WGS) entry which is preliminary data.</text>
</comment>
<evidence type="ECO:0000256" key="1">
    <source>
        <dbReference type="ARBA" id="ARBA00004842"/>
    </source>
</evidence>
<keyword evidence="8 11" id="KW-0067">ATP-binding</keyword>
<dbReference type="EC" id="2.7.1.71" evidence="3 11"/>
<dbReference type="PANTHER" id="PTHR21087:SF16">
    <property type="entry name" value="SHIKIMATE KINASE 1, CHLOROPLASTIC"/>
    <property type="match status" value="1"/>
</dbReference>
<reference evidence="12 13" key="1">
    <citation type="submission" date="2019-07" db="EMBL/GenBank/DDBJ databases">
        <title>Salinicoccus cyprini sp. nov., isolated from gastro-intestinal tract of mirror carp, Cyprinus carpio var. specularis, collected from Gobind Sagar Reservoir, Himachal Pradesh, India.</title>
        <authorList>
            <person name="Talwar C."/>
            <person name="Singh A.K."/>
            <person name="Lal R."/>
            <person name="Negi R.K."/>
        </authorList>
    </citation>
    <scope>NUCLEOTIDE SEQUENCE [LARGE SCALE GENOMIC DNA]</scope>
    <source>
        <strain evidence="12 13">CT19</strain>
    </source>
</reference>
<feature type="binding site" evidence="11">
    <location>
        <position position="12"/>
    </location>
    <ligand>
        <name>Mg(2+)</name>
        <dbReference type="ChEBI" id="CHEBI:18420"/>
    </ligand>
</feature>
<dbReference type="GO" id="GO:0000287">
    <property type="term" value="F:magnesium ion binding"/>
    <property type="evidence" value="ECO:0007669"/>
    <property type="project" value="UniProtKB-UniRule"/>
</dbReference>
<comment type="pathway">
    <text evidence="1 11">Metabolic intermediate biosynthesis; chorismate biosynthesis; chorismate from D-erythrose 4-phosphate and phosphoenolpyruvate: step 5/7.</text>
</comment>
<dbReference type="GO" id="GO:0009073">
    <property type="term" value="P:aromatic amino acid family biosynthetic process"/>
    <property type="evidence" value="ECO:0007669"/>
    <property type="project" value="UniProtKB-KW"/>
</dbReference>
<dbReference type="RefSeq" id="WP_145286150.1">
    <property type="nucleotide sequence ID" value="NZ_VMSJ01000001.1"/>
</dbReference>
<keyword evidence="11" id="KW-0479">Metal-binding</keyword>
<comment type="similarity">
    <text evidence="2 11">Belongs to the shikimate kinase family.</text>
</comment>
<evidence type="ECO:0000256" key="2">
    <source>
        <dbReference type="ARBA" id="ARBA00006997"/>
    </source>
</evidence>
<evidence type="ECO:0000256" key="7">
    <source>
        <dbReference type="ARBA" id="ARBA00022777"/>
    </source>
</evidence>
<protein>
    <recommendedName>
        <fullName evidence="3 11">Shikimate kinase</fullName>
        <shortName evidence="11">SK</shortName>
        <ecNumber evidence="3 11">2.7.1.71</ecNumber>
    </recommendedName>
</protein>
<keyword evidence="6 11" id="KW-0547">Nucleotide-binding</keyword>
<comment type="cofactor">
    <cofactor evidence="11">
        <name>Mg(2+)</name>
        <dbReference type="ChEBI" id="CHEBI:18420"/>
    </cofactor>
    <text evidence="11">Binds 1 Mg(2+) ion per subunit.</text>
</comment>
<evidence type="ECO:0000256" key="5">
    <source>
        <dbReference type="ARBA" id="ARBA00022679"/>
    </source>
</evidence>
<feature type="binding site" evidence="11">
    <location>
        <position position="130"/>
    </location>
    <ligand>
        <name>substrate</name>
    </ligand>
</feature>
<dbReference type="EMBL" id="VMSJ01000001">
    <property type="protein sequence ID" value="TVT29475.1"/>
    <property type="molecule type" value="Genomic_DNA"/>
</dbReference>
<dbReference type="GO" id="GO:0004765">
    <property type="term" value="F:shikimate kinase activity"/>
    <property type="evidence" value="ECO:0007669"/>
    <property type="project" value="UniProtKB-UniRule"/>
</dbReference>
<keyword evidence="7 11" id="KW-0418">Kinase</keyword>
<dbReference type="InterPro" id="IPR023000">
    <property type="entry name" value="Shikimate_kinase_CS"/>
</dbReference>
<keyword evidence="9 11" id="KW-0057">Aromatic amino acid biosynthesis</keyword>
<dbReference type="PRINTS" id="PR01100">
    <property type="entry name" value="SHIKIMTKNASE"/>
</dbReference>
<keyword evidence="5 11" id="KW-0808">Transferase</keyword>
<evidence type="ECO:0000256" key="3">
    <source>
        <dbReference type="ARBA" id="ARBA00012154"/>
    </source>
</evidence>
<dbReference type="Proteomes" id="UP000315103">
    <property type="component" value="Unassembled WGS sequence"/>
</dbReference>
<feature type="binding site" evidence="11">
    <location>
        <position position="30"/>
    </location>
    <ligand>
        <name>substrate</name>
    </ligand>
</feature>
<dbReference type="AlphaFoldDB" id="A0A558AYY5"/>
<comment type="subunit">
    <text evidence="11">Monomer.</text>
</comment>
<dbReference type="SUPFAM" id="SSF52540">
    <property type="entry name" value="P-loop containing nucleoside triphosphate hydrolases"/>
    <property type="match status" value="1"/>
</dbReference>
<dbReference type="InterPro" id="IPR000623">
    <property type="entry name" value="Shikimate_kinase/TSH1"/>
</dbReference>
<dbReference type="Pfam" id="PF01202">
    <property type="entry name" value="SKI"/>
    <property type="match status" value="1"/>
</dbReference>
<evidence type="ECO:0000313" key="13">
    <source>
        <dbReference type="Proteomes" id="UP000315103"/>
    </source>
</evidence>
<evidence type="ECO:0000313" key="12">
    <source>
        <dbReference type="EMBL" id="TVT29475.1"/>
    </source>
</evidence>
<dbReference type="GO" id="GO:0008652">
    <property type="term" value="P:amino acid biosynthetic process"/>
    <property type="evidence" value="ECO:0007669"/>
    <property type="project" value="UniProtKB-KW"/>
</dbReference>
<comment type="catalytic activity">
    <reaction evidence="10 11">
        <text>shikimate + ATP = 3-phosphoshikimate + ADP + H(+)</text>
        <dbReference type="Rhea" id="RHEA:13121"/>
        <dbReference type="ChEBI" id="CHEBI:15378"/>
        <dbReference type="ChEBI" id="CHEBI:30616"/>
        <dbReference type="ChEBI" id="CHEBI:36208"/>
        <dbReference type="ChEBI" id="CHEBI:145989"/>
        <dbReference type="ChEBI" id="CHEBI:456216"/>
        <dbReference type="EC" id="2.7.1.71"/>
    </reaction>
</comment>
<sequence>MILIGFMGSGKSTVAHTLSDKMNLPVIDLDKEVVRMAGMEIREIFETEGEAGFRRREFEALDQVGDSECIVATGGGVVTYAPSRRLLQNMDVPVVYLHADFDTLYTRIKDDSNRPLVRSREQVNALYEQRLHIYRSAADHEIDCSASVEAVVSKLLAISQIRRV</sequence>
<keyword evidence="11" id="KW-0963">Cytoplasm</keyword>
<dbReference type="OrthoDB" id="9800332at2"/>
<feature type="binding site" evidence="11">
    <location>
        <position position="75"/>
    </location>
    <ligand>
        <name>substrate</name>
    </ligand>
</feature>
<evidence type="ECO:0000256" key="6">
    <source>
        <dbReference type="ARBA" id="ARBA00022741"/>
    </source>
</evidence>
<evidence type="ECO:0000256" key="4">
    <source>
        <dbReference type="ARBA" id="ARBA00022605"/>
    </source>
</evidence>
<accession>A0A558AYY5</accession>
<feature type="binding site" evidence="11">
    <location>
        <position position="114"/>
    </location>
    <ligand>
        <name>ATP</name>
        <dbReference type="ChEBI" id="CHEBI:30616"/>
    </ligand>
</feature>
<evidence type="ECO:0000256" key="11">
    <source>
        <dbReference type="HAMAP-Rule" id="MF_00109"/>
    </source>
</evidence>
<dbReference type="GO" id="GO:0005524">
    <property type="term" value="F:ATP binding"/>
    <property type="evidence" value="ECO:0007669"/>
    <property type="project" value="UniProtKB-UniRule"/>
</dbReference>
<evidence type="ECO:0000256" key="8">
    <source>
        <dbReference type="ARBA" id="ARBA00022840"/>
    </source>
</evidence>
<comment type="function">
    <text evidence="11">Catalyzes the specific phosphorylation of the 3-hydroxyl group of shikimic acid using ATP as a cosubstrate.</text>
</comment>
<dbReference type="GO" id="GO:0009423">
    <property type="term" value="P:chorismate biosynthetic process"/>
    <property type="evidence" value="ECO:0007669"/>
    <property type="project" value="UniProtKB-UniRule"/>
</dbReference>
<feature type="binding site" evidence="11">
    <location>
        <position position="54"/>
    </location>
    <ligand>
        <name>substrate</name>
    </ligand>
</feature>
<organism evidence="12 13">
    <name type="scientific">Salinicoccus cyprini</name>
    <dbReference type="NCBI Taxonomy" id="2493691"/>
    <lineage>
        <taxon>Bacteria</taxon>
        <taxon>Bacillati</taxon>
        <taxon>Bacillota</taxon>
        <taxon>Bacilli</taxon>
        <taxon>Bacillales</taxon>
        <taxon>Staphylococcaceae</taxon>
        <taxon>Salinicoccus</taxon>
    </lineage>
</organism>